<keyword evidence="2" id="KW-0472">Membrane</keyword>
<evidence type="ECO:0000259" key="3">
    <source>
        <dbReference type="PROSITE" id="PS51352"/>
    </source>
</evidence>
<dbReference type="AlphaFoldDB" id="A0A347TL96"/>
<dbReference type="EMBL" id="CP032101">
    <property type="protein sequence ID" value="AXX87374.1"/>
    <property type="molecule type" value="Genomic_DNA"/>
</dbReference>
<dbReference type="PROSITE" id="PS00194">
    <property type="entry name" value="THIOREDOXIN_1"/>
    <property type="match status" value="1"/>
</dbReference>
<feature type="domain" description="Thioredoxin" evidence="3">
    <location>
        <begin position="35"/>
        <end position="164"/>
    </location>
</feature>
<dbReference type="PROSITE" id="PS51352">
    <property type="entry name" value="THIOREDOXIN_2"/>
    <property type="match status" value="1"/>
</dbReference>
<dbReference type="InterPro" id="IPR017937">
    <property type="entry name" value="Thioredoxin_CS"/>
</dbReference>
<dbReference type="Proteomes" id="UP000224740">
    <property type="component" value="Unassembled WGS sequence"/>
</dbReference>
<evidence type="ECO:0000313" key="4">
    <source>
        <dbReference type="EMBL" id="AXX87374.1"/>
    </source>
</evidence>
<dbReference type="InterPro" id="IPR036249">
    <property type="entry name" value="Thioredoxin-like_sf"/>
</dbReference>
<dbReference type="PANTHER" id="PTHR42852:SF17">
    <property type="entry name" value="THIOREDOXIN-LIKE PROTEIN HI_1115"/>
    <property type="match status" value="1"/>
</dbReference>
<sequence length="164" mass="19426">MKEKLKKYVKEIIFFIVSLTIILNIVSYYRSLELNKEKLSIKSFKLLNKQTYNIPKDKPLIIHFWATWCPTCKIEAPNIQRLSKDYEVLTIAVQSGNKENIKQYLKNNELSFKVVDDTDGYFSRKFNIKAFPTTLIYDKNKNLKFSEVGYTSTFGLFARLWWID</sequence>
<organism evidence="4 7">
    <name type="scientific">Malaciobacter marinus</name>
    <dbReference type="NCBI Taxonomy" id="505249"/>
    <lineage>
        <taxon>Bacteria</taxon>
        <taxon>Pseudomonadati</taxon>
        <taxon>Campylobacterota</taxon>
        <taxon>Epsilonproteobacteria</taxon>
        <taxon>Campylobacterales</taxon>
        <taxon>Arcobacteraceae</taxon>
        <taxon>Malaciobacter</taxon>
    </lineage>
</organism>
<reference evidence="4 7" key="3">
    <citation type="submission" date="2018-08" db="EMBL/GenBank/DDBJ databases">
        <title>Complete genome of the Arcobacter marinus type strain JCM 15502.</title>
        <authorList>
            <person name="Miller W.G."/>
            <person name="Yee E."/>
            <person name="Huynh S."/>
            <person name="Parker C.T."/>
        </authorList>
    </citation>
    <scope>NUCLEOTIDE SEQUENCE [LARGE SCALE GENOMIC DNA]</scope>
    <source>
        <strain evidence="4 7">JCM 15502</strain>
    </source>
</reference>
<reference evidence="5" key="2">
    <citation type="submission" date="2017-09" db="EMBL/GenBank/DDBJ databases">
        <authorList>
            <person name="Perez-Cataluna A."/>
            <person name="Figueras M.J."/>
            <person name="Salas-Masso N."/>
        </authorList>
    </citation>
    <scope>NUCLEOTIDE SEQUENCE</scope>
    <source>
        <strain evidence="5">CECT 7727</strain>
    </source>
</reference>
<protein>
    <submittedName>
        <fullName evidence="5">Protein disulfide oxidoreductase</fullName>
    </submittedName>
    <submittedName>
        <fullName evidence="4">Putative copper tolerance-associated protein, TlpA-like family</fullName>
    </submittedName>
</protein>
<keyword evidence="1" id="KW-0676">Redox-active center</keyword>
<dbReference type="Gene3D" id="3.40.30.10">
    <property type="entry name" value="Glutaredoxin"/>
    <property type="match status" value="1"/>
</dbReference>
<dbReference type="Proteomes" id="UP000264693">
    <property type="component" value="Chromosome"/>
</dbReference>
<keyword evidence="2" id="KW-1133">Transmembrane helix</keyword>
<dbReference type="Pfam" id="PF00578">
    <property type="entry name" value="AhpC-TSA"/>
    <property type="match status" value="1"/>
</dbReference>
<keyword evidence="6" id="KW-1185">Reference proteome</keyword>
<reference evidence="6" key="1">
    <citation type="submission" date="2017-09" db="EMBL/GenBank/DDBJ databases">
        <title>Arcobacter canalis sp. nov., a new species isolated from a water canal contaminated with urban sewage.</title>
        <authorList>
            <person name="Perez-Cataluna A."/>
            <person name="Salas-Masso N."/>
            <person name="Figueras M.J."/>
        </authorList>
    </citation>
    <scope>NUCLEOTIDE SEQUENCE [LARGE SCALE GENOMIC DNA]</scope>
    <source>
        <strain evidence="6">CECT 7727</strain>
    </source>
</reference>
<dbReference type="KEGG" id="amar:AMRN_1642"/>
<evidence type="ECO:0000313" key="5">
    <source>
        <dbReference type="EMBL" id="PHO15241.1"/>
    </source>
</evidence>
<dbReference type="GO" id="GO:0016209">
    <property type="term" value="F:antioxidant activity"/>
    <property type="evidence" value="ECO:0007669"/>
    <property type="project" value="InterPro"/>
</dbReference>
<dbReference type="EMBL" id="NXAO01000033">
    <property type="protein sequence ID" value="PHO15241.1"/>
    <property type="molecule type" value="Genomic_DNA"/>
</dbReference>
<dbReference type="GO" id="GO:0016491">
    <property type="term" value="F:oxidoreductase activity"/>
    <property type="evidence" value="ECO:0007669"/>
    <property type="project" value="InterPro"/>
</dbReference>
<evidence type="ECO:0000256" key="2">
    <source>
        <dbReference type="SAM" id="Phobius"/>
    </source>
</evidence>
<keyword evidence="2" id="KW-0812">Transmembrane</keyword>
<evidence type="ECO:0000256" key="1">
    <source>
        <dbReference type="ARBA" id="ARBA00023284"/>
    </source>
</evidence>
<dbReference type="InterPro" id="IPR000866">
    <property type="entry name" value="AhpC/TSA"/>
</dbReference>
<proteinExistence type="predicted"/>
<evidence type="ECO:0000313" key="7">
    <source>
        <dbReference type="Proteomes" id="UP000264693"/>
    </source>
</evidence>
<evidence type="ECO:0000313" key="6">
    <source>
        <dbReference type="Proteomes" id="UP000224740"/>
    </source>
</evidence>
<name>A0A347TL96_9BACT</name>
<dbReference type="PANTHER" id="PTHR42852">
    <property type="entry name" value="THIOL:DISULFIDE INTERCHANGE PROTEIN DSBE"/>
    <property type="match status" value="1"/>
</dbReference>
<feature type="transmembrane region" description="Helical" evidence="2">
    <location>
        <begin position="12"/>
        <end position="29"/>
    </location>
</feature>
<gene>
    <name evidence="4" type="ORF">AMRN_1642</name>
    <name evidence="5" type="ORF">CPH92_08040</name>
</gene>
<dbReference type="SUPFAM" id="SSF52833">
    <property type="entry name" value="Thioredoxin-like"/>
    <property type="match status" value="1"/>
</dbReference>
<dbReference type="RefSeq" id="WP_099311218.1">
    <property type="nucleotide sequence ID" value="NZ_CP032101.1"/>
</dbReference>
<accession>A0A347TL96</accession>
<dbReference type="InterPro" id="IPR013766">
    <property type="entry name" value="Thioredoxin_domain"/>
</dbReference>
<dbReference type="InterPro" id="IPR050553">
    <property type="entry name" value="Thioredoxin_ResA/DsbE_sf"/>
</dbReference>